<dbReference type="Proteomes" id="UP001596298">
    <property type="component" value="Unassembled WGS sequence"/>
</dbReference>
<name>A0ABW2AKM2_9MICO</name>
<evidence type="ECO:0000256" key="2">
    <source>
        <dbReference type="SAM" id="Phobius"/>
    </source>
</evidence>
<reference evidence="4" key="1">
    <citation type="journal article" date="2019" name="Int. J. Syst. Evol. Microbiol.">
        <title>The Global Catalogue of Microorganisms (GCM) 10K type strain sequencing project: providing services to taxonomists for standard genome sequencing and annotation.</title>
        <authorList>
            <consortium name="The Broad Institute Genomics Platform"/>
            <consortium name="The Broad Institute Genome Sequencing Center for Infectious Disease"/>
            <person name="Wu L."/>
            <person name="Ma J."/>
        </authorList>
    </citation>
    <scope>NUCLEOTIDE SEQUENCE [LARGE SCALE GENOMIC DNA]</scope>
    <source>
        <strain evidence="4">CCUG 58127</strain>
    </source>
</reference>
<keyword evidence="2" id="KW-1133">Transmembrane helix</keyword>
<keyword evidence="2" id="KW-0472">Membrane</keyword>
<evidence type="ECO:0000256" key="1">
    <source>
        <dbReference type="SAM" id="MobiDB-lite"/>
    </source>
</evidence>
<feature type="region of interest" description="Disordered" evidence="1">
    <location>
        <begin position="35"/>
        <end position="227"/>
    </location>
</feature>
<feature type="compositionally biased region" description="Basic and acidic residues" evidence="1">
    <location>
        <begin position="44"/>
        <end position="123"/>
    </location>
</feature>
<comment type="caution">
    <text evidence="3">The sequence shown here is derived from an EMBL/GenBank/DDBJ whole genome shotgun (WGS) entry which is preliminary data.</text>
</comment>
<accession>A0ABW2AKM2</accession>
<feature type="compositionally biased region" description="Basic and acidic residues" evidence="1">
    <location>
        <begin position="147"/>
        <end position="180"/>
    </location>
</feature>
<feature type="transmembrane region" description="Helical" evidence="2">
    <location>
        <begin position="6"/>
        <end position="25"/>
    </location>
</feature>
<organism evidence="3 4">
    <name type="scientific">Flexivirga alba</name>
    <dbReference type="NCBI Taxonomy" id="702742"/>
    <lineage>
        <taxon>Bacteria</taxon>
        <taxon>Bacillati</taxon>
        <taxon>Actinomycetota</taxon>
        <taxon>Actinomycetes</taxon>
        <taxon>Micrococcales</taxon>
        <taxon>Dermacoccaceae</taxon>
        <taxon>Flexivirga</taxon>
    </lineage>
</organism>
<feature type="compositionally biased region" description="Basic and acidic residues" evidence="1">
    <location>
        <begin position="189"/>
        <end position="203"/>
    </location>
</feature>
<protein>
    <submittedName>
        <fullName evidence="3">Uncharacterized protein</fullName>
    </submittedName>
</protein>
<dbReference type="RefSeq" id="WP_382403842.1">
    <property type="nucleotide sequence ID" value="NZ_JBHSWH010000001.1"/>
</dbReference>
<keyword evidence="2" id="KW-0812">Transmembrane</keyword>
<evidence type="ECO:0000313" key="3">
    <source>
        <dbReference type="EMBL" id="MFC6707174.1"/>
    </source>
</evidence>
<gene>
    <name evidence="3" type="ORF">ACFQDH_18410</name>
</gene>
<keyword evidence="4" id="KW-1185">Reference proteome</keyword>
<evidence type="ECO:0000313" key="4">
    <source>
        <dbReference type="Proteomes" id="UP001596298"/>
    </source>
</evidence>
<sequence length="227" mass="25325">MDTKTWWIIIAIIVVIVILVLIAAWQGKRRTAARRDQAQQLRGRAKDNEGTVVESRHRAETAEEQAERARAEAEEKQRKAAELEAEAEHERKTAEAVERDHQETLKKADRLDPDTPTDRHGNRVEGTGSRGDGESRVDPNTDQPVEEAARERQHVVRPDGSVGDERPATHDQERVVRPEGDADGTATEHGADESDGLKPRDTVNRLFGRHAHTTDPEDSGNGEPPTR</sequence>
<dbReference type="EMBL" id="JBHSWH010000001">
    <property type="protein sequence ID" value="MFC6707174.1"/>
    <property type="molecule type" value="Genomic_DNA"/>
</dbReference>
<proteinExistence type="predicted"/>